<keyword evidence="1" id="KW-1133">Transmembrane helix</keyword>
<evidence type="ECO:0000313" key="3">
    <source>
        <dbReference type="Proteomes" id="UP001642484"/>
    </source>
</evidence>
<organism evidence="2 3">
    <name type="scientific">Durusdinium trenchii</name>
    <dbReference type="NCBI Taxonomy" id="1381693"/>
    <lineage>
        <taxon>Eukaryota</taxon>
        <taxon>Sar</taxon>
        <taxon>Alveolata</taxon>
        <taxon>Dinophyceae</taxon>
        <taxon>Suessiales</taxon>
        <taxon>Symbiodiniaceae</taxon>
        <taxon>Durusdinium</taxon>
    </lineage>
</organism>
<sequence length="462" mass="51858">MSFTQSLSGLGAVPGVTGSHNYDPRSSYCVTMLRLGRSVAPKVLLQKDFWLLLCIHCFTFAYYNNGYMGQKDSGWRLSTLELEWSDVELMFILMSCALCFAVHQAYCRYLFLGDLVWKMMDSIYDFAFEAVRPTSSSGVQPRQTHASIVQARLLLRAEHQPFDRLGCRWVVGSMALVLCEVKKASKGKTVGQSDILKMVDLELMRPGEADFLEELGTRQRTLVMMHTASDCTFHGLQQNNVAPAMTREVMQRLMKCKSYQLQLLDNANSMLPFQYIHLLSVLTVFVSCILGVCMGICDSWMAPPAYAATLLIILGLFELLSSLSNPFDSSLEADFPVQSWVADFLSNLTVLLNYEHRNDQWKSELQDEVDNPVHFPLTVEQVSDILSGEVQRVKTNRAKAPAGYSALRAQADPEGPSWLRSVRFEEPEAEEKSTENSRGWLGALGEAFGITTSEREARSLEA</sequence>
<feature type="transmembrane region" description="Helical" evidence="1">
    <location>
        <begin position="89"/>
        <end position="111"/>
    </location>
</feature>
<feature type="transmembrane region" description="Helical" evidence="1">
    <location>
        <begin position="275"/>
        <end position="297"/>
    </location>
</feature>
<keyword evidence="1" id="KW-0812">Transmembrane</keyword>
<proteinExistence type="predicted"/>
<reference evidence="2 3" key="1">
    <citation type="submission" date="2024-02" db="EMBL/GenBank/DDBJ databases">
        <authorList>
            <person name="Chen Y."/>
            <person name="Shah S."/>
            <person name="Dougan E. K."/>
            <person name="Thang M."/>
            <person name="Chan C."/>
        </authorList>
    </citation>
    <scope>NUCLEOTIDE SEQUENCE [LARGE SCALE GENOMIC DNA]</scope>
</reference>
<evidence type="ECO:0000256" key="1">
    <source>
        <dbReference type="SAM" id="Phobius"/>
    </source>
</evidence>
<keyword evidence="3" id="KW-1185">Reference proteome</keyword>
<comment type="caution">
    <text evidence="2">The sequence shown here is derived from an EMBL/GenBank/DDBJ whole genome shotgun (WGS) entry which is preliminary data.</text>
</comment>
<feature type="transmembrane region" description="Helical" evidence="1">
    <location>
        <begin position="304"/>
        <end position="323"/>
    </location>
</feature>
<dbReference type="Proteomes" id="UP001642484">
    <property type="component" value="Unassembled WGS sequence"/>
</dbReference>
<evidence type="ECO:0000313" key="2">
    <source>
        <dbReference type="EMBL" id="CAK9028971.1"/>
    </source>
</evidence>
<feature type="transmembrane region" description="Helical" evidence="1">
    <location>
        <begin position="49"/>
        <end position="68"/>
    </location>
</feature>
<evidence type="ECO:0008006" key="4">
    <source>
        <dbReference type="Google" id="ProtNLM"/>
    </source>
</evidence>
<gene>
    <name evidence="2" type="ORF">CCMP2556_LOCUS17309</name>
</gene>
<name>A0ABP0KQR7_9DINO</name>
<accession>A0ABP0KQR7</accession>
<protein>
    <recommendedName>
        <fullName evidence="4">Bestrophin homolog</fullName>
    </recommendedName>
</protein>
<keyword evidence="1" id="KW-0472">Membrane</keyword>
<dbReference type="EMBL" id="CAXAMN010009513">
    <property type="protein sequence ID" value="CAK9028971.1"/>
    <property type="molecule type" value="Genomic_DNA"/>
</dbReference>